<feature type="modified residue" description="4-aspartylphosphate" evidence="1">
    <location>
        <position position="65"/>
    </location>
</feature>
<evidence type="ECO:0000259" key="2">
    <source>
        <dbReference type="PROSITE" id="PS50110"/>
    </source>
</evidence>
<sequence>MEKDNLTNPILLVEDNPVDLDLTLRAFKMKKLLNPIDIARDGEEAIQYINNWRVGNPLPIVILLDLKMPKVHGLEVLKEIKSNKYFKTVPVVILTTSSEDSDVKTAYELGANSYIIKPVDFEKFIEVAGQIELYWRVLNKPV</sequence>
<dbReference type="Pfam" id="PF00072">
    <property type="entry name" value="Response_reg"/>
    <property type="match status" value="1"/>
</dbReference>
<evidence type="ECO:0000313" key="3">
    <source>
        <dbReference type="EMBL" id="SDW39737.1"/>
    </source>
</evidence>
<evidence type="ECO:0000313" key="4">
    <source>
        <dbReference type="Proteomes" id="UP000199595"/>
    </source>
</evidence>
<dbReference type="InterPro" id="IPR011006">
    <property type="entry name" value="CheY-like_superfamily"/>
</dbReference>
<keyword evidence="4" id="KW-1185">Reference proteome</keyword>
<name>A0A1H2T7J4_9FLAO</name>
<dbReference type="EMBL" id="FNNJ01000001">
    <property type="protein sequence ID" value="SDW39737.1"/>
    <property type="molecule type" value="Genomic_DNA"/>
</dbReference>
<dbReference type="SUPFAM" id="SSF52172">
    <property type="entry name" value="CheY-like"/>
    <property type="match status" value="1"/>
</dbReference>
<dbReference type="CDD" id="cd17557">
    <property type="entry name" value="REC_Rcp-like"/>
    <property type="match status" value="1"/>
</dbReference>
<dbReference type="GO" id="GO:0000160">
    <property type="term" value="P:phosphorelay signal transduction system"/>
    <property type="evidence" value="ECO:0007669"/>
    <property type="project" value="InterPro"/>
</dbReference>
<dbReference type="PANTHER" id="PTHR44520">
    <property type="entry name" value="RESPONSE REGULATOR RCP1-RELATED"/>
    <property type="match status" value="1"/>
</dbReference>
<feature type="domain" description="Response regulatory" evidence="2">
    <location>
        <begin position="9"/>
        <end position="132"/>
    </location>
</feature>
<dbReference type="SMART" id="SM00448">
    <property type="entry name" value="REC"/>
    <property type="match status" value="1"/>
</dbReference>
<dbReference type="RefSeq" id="WP_090119614.1">
    <property type="nucleotide sequence ID" value="NZ_FNNJ01000001.1"/>
</dbReference>
<dbReference type="InterPro" id="IPR052893">
    <property type="entry name" value="TCS_response_regulator"/>
</dbReference>
<gene>
    <name evidence="3" type="ORF">SAMN05444411_101638</name>
</gene>
<proteinExistence type="predicted"/>
<protein>
    <recommendedName>
        <fullName evidence="2">Response regulatory domain-containing protein</fullName>
    </recommendedName>
</protein>
<dbReference type="Proteomes" id="UP000199595">
    <property type="component" value="Unassembled WGS sequence"/>
</dbReference>
<organism evidence="3 4">
    <name type="scientific">Lutibacter oricola</name>
    <dbReference type="NCBI Taxonomy" id="762486"/>
    <lineage>
        <taxon>Bacteria</taxon>
        <taxon>Pseudomonadati</taxon>
        <taxon>Bacteroidota</taxon>
        <taxon>Flavobacteriia</taxon>
        <taxon>Flavobacteriales</taxon>
        <taxon>Flavobacteriaceae</taxon>
        <taxon>Lutibacter</taxon>
    </lineage>
</organism>
<dbReference type="PANTHER" id="PTHR44520:SF1">
    <property type="entry name" value="TWO-COMPONENT SYSTEM REGULATORY PROTEIN"/>
    <property type="match status" value="1"/>
</dbReference>
<dbReference type="InterPro" id="IPR001789">
    <property type="entry name" value="Sig_transdc_resp-reg_receiver"/>
</dbReference>
<dbReference type="STRING" id="762486.SAMN05444411_101638"/>
<dbReference type="OrthoDB" id="7631574at2"/>
<dbReference type="PROSITE" id="PS50110">
    <property type="entry name" value="RESPONSE_REGULATORY"/>
    <property type="match status" value="1"/>
</dbReference>
<accession>A0A1H2T7J4</accession>
<reference evidence="3 4" key="1">
    <citation type="submission" date="2016-10" db="EMBL/GenBank/DDBJ databases">
        <authorList>
            <person name="de Groot N.N."/>
        </authorList>
    </citation>
    <scope>NUCLEOTIDE SEQUENCE [LARGE SCALE GENOMIC DNA]</scope>
    <source>
        <strain evidence="3 4">DSM 24956</strain>
    </source>
</reference>
<dbReference type="Gene3D" id="3.40.50.2300">
    <property type="match status" value="1"/>
</dbReference>
<keyword evidence="1" id="KW-0597">Phosphoprotein</keyword>
<dbReference type="AlphaFoldDB" id="A0A1H2T7J4"/>
<evidence type="ECO:0000256" key="1">
    <source>
        <dbReference type="PROSITE-ProRule" id="PRU00169"/>
    </source>
</evidence>